<protein>
    <submittedName>
        <fullName evidence="2">ADP-ribosylation factor GTPase-activating protein AGD14-like</fullName>
    </submittedName>
</protein>
<feature type="region of interest" description="Disordered" evidence="1">
    <location>
        <begin position="1"/>
        <end position="29"/>
    </location>
</feature>
<proteinExistence type="predicted"/>
<accession>A0A392S0L8</accession>
<comment type="caution">
    <text evidence="2">The sequence shown here is derived from an EMBL/GenBank/DDBJ whole genome shotgun (WGS) entry which is preliminary data.</text>
</comment>
<keyword evidence="3" id="KW-1185">Reference proteome</keyword>
<sequence>MSSLQGALPSVTPSATAHPSNMGNQSFAWNPPSSLSYAPMLPPQAQTFASAIGPRAYMEQQMPTNMPMP</sequence>
<evidence type="ECO:0000313" key="2">
    <source>
        <dbReference type="EMBL" id="MCI41952.1"/>
    </source>
</evidence>
<feature type="non-terminal residue" evidence="2">
    <location>
        <position position="69"/>
    </location>
</feature>
<dbReference type="Proteomes" id="UP000265520">
    <property type="component" value="Unassembled WGS sequence"/>
</dbReference>
<evidence type="ECO:0000313" key="3">
    <source>
        <dbReference type="Proteomes" id="UP000265520"/>
    </source>
</evidence>
<name>A0A392S0L8_9FABA</name>
<dbReference type="AlphaFoldDB" id="A0A392S0L8"/>
<organism evidence="2 3">
    <name type="scientific">Trifolium medium</name>
    <dbReference type="NCBI Taxonomy" id="97028"/>
    <lineage>
        <taxon>Eukaryota</taxon>
        <taxon>Viridiplantae</taxon>
        <taxon>Streptophyta</taxon>
        <taxon>Embryophyta</taxon>
        <taxon>Tracheophyta</taxon>
        <taxon>Spermatophyta</taxon>
        <taxon>Magnoliopsida</taxon>
        <taxon>eudicotyledons</taxon>
        <taxon>Gunneridae</taxon>
        <taxon>Pentapetalae</taxon>
        <taxon>rosids</taxon>
        <taxon>fabids</taxon>
        <taxon>Fabales</taxon>
        <taxon>Fabaceae</taxon>
        <taxon>Papilionoideae</taxon>
        <taxon>50 kb inversion clade</taxon>
        <taxon>NPAAA clade</taxon>
        <taxon>Hologalegina</taxon>
        <taxon>IRL clade</taxon>
        <taxon>Trifolieae</taxon>
        <taxon>Trifolium</taxon>
    </lineage>
</organism>
<dbReference type="EMBL" id="LXQA010298316">
    <property type="protein sequence ID" value="MCI41952.1"/>
    <property type="molecule type" value="Genomic_DNA"/>
</dbReference>
<reference evidence="2 3" key="1">
    <citation type="journal article" date="2018" name="Front. Plant Sci.">
        <title>Red Clover (Trifolium pratense) and Zigzag Clover (T. medium) - A Picture of Genomic Similarities and Differences.</title>
        <authorList>
            <person name="Dluhosova J."/>
            <person name="Istvanek J."/>
            <person name="Nedelnik J."/>
            <person name="Repkova J."/>
        </authorList>
    </citation>
    <scope>NUCLEOTIDE SEQUENCE [LARGE SCALE GENOMIC DNA]</scope>
    <source>
        <strain evidence="3">cv. 10/8</strain>
        <tissue evidence="2">Leaf</tissue>
    </source>
</reference>
<evidence type="ECO:0000256" key="1">
    <source>
        <dbReference type="SAM" id="MobiDB-lite"/>
    </source>
</evidence>